<dbReference type="RefSeq" id="WP_054847151.1">
    <property type="nucleotide sequence ID" value="NZ_BAVR01000094.1"/>
</dbReference>
<dbReference type="AlphaFoldDB" id="W4VDC7"/>
<keyword evidence="4" id="KW-1185">Reference proteome</keyword>
<feature type="domain" description="Methyltransferase" evidence="2">
    <location>
        <begin position="79"/>
        <end position="173"/>
    </location>
</feature>
<dbReference type="GO" id="GO:0016740">
    <property type="term" value="F:transferase activity"/>
    <property type="evidence" value="ECO:0007669"/>
    <property type="project" value="UniProtKB-KW"/>
</dbReference>
<proteinExistence type="predicted"/>
<dbReference type="PANTHER" id="PTHR43861">
    <property type="entry name" value="TRANS-ACONITATE 2-METHYLTRANSFERASE-RELATED"/>
    <property type="match status" value="1"/>
</dbReference>
<dbReference type="Pfam" id="PF13649">
    <property type="entry name" value="Methyltransf_25"/>
    <property type="match status" value="1"/>
</dbReference>
<dbReference type="InterPro" id="IPR041698">
    <property type="entry name" value="Methyltransf_25"/>
</dbReference>
<protein>
    <recommendedName>
        <fullName evidence="2">Methyltransferase domain-containing protein</fullName>
    </recommendedName>
</protein>
<dbReference type="CDD" id="cd02440">
    <property type="entry name" value="AdoMet_MTases"/>
    <property type="match status" value="1"/>
</dbReference>
<organism evidence="3 4">
    <name type="scientific">Acetivibrio straminisolvens JCM 21531</name>
    <dbReference type="NCBI Taxonomy" id="1294263"/>
    <lineage>
        <taxon>Bacteria</taxon>
        <taxon>Bacillati</taxon>
        <taxon>Bacillota</taxon>
        <taxon>Clostridia</taxon>
        <taxon>Eubacteriales</taxon>
        <taxon>Oscillospiraceae</taxon>
        <taxon>Acetivibrio</taxon>
    </lineage>
</organism>
<dbReference type="EMBL" id="BAVR01000094">
    <property type="protein sequence ID" value="GAE90798.1"/>
    <property type="molecule type" value="Genomic_DNA"/>
</dbReference>
<sequence length="289" mass="33924">MDSISIGKLDIALLSNSCEKPRLFEKGEELFWDDEHISKGMLEAHLNSDWDAASRKHETIRKSCEWIIQKLGLKESSEILDLGCGPGLYCSIFSEKGYNVTGIDYSKRSIDYAQNYAKEKNLSIDYRYMNYLDMDFEEKFDLVMMIYYDFAVLPYEDRDKLLGKIKKALKPKGHFIFDVMTPKAKNKQSKNWSINTDGGFWKPNPYIELFESFEYEENVVLRQHTIIEENGKVSIYRLWDKHYATEELQKIMIKKGFRIKEVFSDFTGKEYTDDSESIAIIAENMEKER</sequence>
<evidence type="ECO:0000313" key="3">
    <source>
        <dbReference type="EMBL" id="GAE90798.1"/>
    </source>
</evidence>
<evidence type="ECO:0000256" key="1">
    <source>
        <dbReference type="ARBA" id="ARBA00022679"/>
    </source>
</evidence>
<dbReference type="Gene3D" id="3.40.50.150">
    <property type="entry name" value="Vaccinia Virus protein VP39"/>
    <property type="match status" value="1"/>
</dbReference>
<dbReference type="Proteomes" id="UP000019109">
    <property type="component" value="Unassembled WGS sequence"/>
</dbReference>
<evidence type="ECO:0000313" key="4">
    <source>
        <dbReference type="Proteomes" id="UP000019109"/>
    </source>
</evidence>
<gene>
    <name evidence="3" type="ORF">JCM21531_4437</name>
</gene>
<dbReference type="InterPro" id="IPR029063">
    <property type="entry name" value="SAM-dependent_MTases_sf"/>
</dbReference>
<keyword evidence="1" id="KW-0808">Transferase</keyword>
<dbReference type="SUPFAM" id="SSF53335">
    <property type="entry name" value="S-adenosyl-L-methionine-dependent methyltransferases"/>
    <property type="match status" value="1"/>
</dbReference>
<dbReference type="STRING" id="1294263.JCM21531_4437"/>
<comment type="caution">
    <text evidence="3">The sequence shown here is derived from an EMBL/GenBank/DDBJ whole genome shotgun (WGS) entry which is preliminary data.</text>
</comment>
<evidence type="ECO:0000259" key="2">
    <source>
        <dbReference type="Pfam" id="PF13649"/>
    </source>
</evidence>
<reference evidence="3" key="1">
    <citation type="journal article" date="2014" name="Genome Announc.">
        <title>Draft Genome Sequence of Clostridium straminisolvens Strain JCM 21531T, Isolated from a Cellulose-Degrading Bacterial Community.</title>
        <authorList>
            <person name="Yuki M."/>
            <person name="Oshima K."/>
            <person name="Suda W."/>
            <person name="Sakamoto M."/>
            <person name="Kitamura K."/>
            <person name="Iida T."/>
            <person name="Hattori M."/>
            <person name="Ohkuma M."/>
        </authorList>
    </citation>
    <scope>NUCLEOTIDE SEQUENCE [LARGE SCALE GENOMIC DNA]</scope>
    <source>
        <strain evidence="3">JCM 21531</strain>
    </source>
</reference>
<accession>W4VDC7</accession>
<dbReference type="Gene3D" id="2.20.25.110">
    <property type="entry name" value="S-adenosyl-L-methionine-dependent methyltransferases"/>
    <property type="match status" value="1"/>
</dbReference>
<name>W4VDC7_9FIRM</name>
<dbReference type="OrthoDB" id="5522265at2"/>